<dbReference type="EMBL" id="MK059749">
    <property type="protein sequence ID" value="AYP70069.1"/>
    <property type="molecule type" value="Genomic_DNA"/>
</dbReference>
<reference evidence="1 2" key="1">
    <citation type="journal article" date="2019" name="PLoS ONE">
        <title>Mycobacteriophage CRB2 defines a new subcluster in mycobacteriophage classification.</title>
        <authorList>
            <person name="Suarez C.A."/>
            <person name="Franceschelli J.J."/>
            <person name="Morbidoni H.R."/>
        </authorList>
    </citation>
    <scope>NUCLEOTIDE SEQUENCE [LARGE SCALE GENOMIC DNA]</scope>
</reference>
<proteinExistence type="predicted"/>
<protein>
    <submittedName>
        <fullName evidence="1">Uncharacterized protein</fullName>
    </submittedName>
</protein>
<evidence type="ECO:0000313" key="1">
    <source>
        <dbReference type="EMBL" id="AYP70069.1"/>
    </source>
</evidence>
<sequence length="104" mass="11683">MAELIHASDLAVGDVYRNVRGLAQEPSGDAYRVAAIRQVTYLETYSVIEASNLRTGLRAEINLRRDVFVSKLEEQARRDVVGLLDYLPDGETVTIVRSEGRFWA</sequence>
<gene>
    <name evidence="1" type="ORF">CRB2_83</name>
</gene>
<accession>A0A455M3W7</accession>
<name>A0A455M3W7_9CAUD</name>
<organism evidence="1 2">
    <name type="scientific">Mycobacterium phage CRB2</name>
    <dbReference type="NCBI Taxonomy" id="2483623"/>
    <lineage>
        <taxon>Viruses</taxon>
        <taxon>Duplodnaviria</taxon>
        <taxon>Heunggongvirae</taxon>
        <taxon>Uroviricota</taxon>
        <taxon>Caudoviricetes</taxon>
        <taxon>Bclasvirinae</taxon>
        <taxon>Quesadillavirus</taxon>
        <taxon>Quesadillavirus CRB2</taxon>
    </lineage>
</organism>
<evidence type="ECO:0000313" key="2">
    <source>
        <dbReference type="Proteomes" id="UP000292006"/>
    </source>
</evidence>
<keyword evidence="2" id="KW-1185">Reference proteome</keyword>
<dbReference type="Proteomes" id="UP000292006">
    <property type="component" value="Segment"/>
</dbReference>